<dbReference type="RefSeq" id="WP_169418343.1">
    <property type="nucleotide sequence ID" value="NZ_JABBFX010000001.1"/>
</dbReference>
<feature type="transmembrane region" description="Helical" evidence="1">
    <location>
        <begin position="386"/>
        <end position="410"/>
    </location>
</feature>
<dbReference type="Gene3D" id="3.30.2090.10">
    <property type="entry name" value="Multidrug efflux transporter AcrB TolC docking domain, DN and DC subdomains"/>
    <property type="match status" value="2"/>
</dbReference>
<dbReference type="Gene3D" id="3.30.70.1320">
    <property type="entry name" value="Multidrug efflux transporter AcrB pore domain like"/>
    <property type="match status" value="1"/>
</dbReference>
<protein>
    <submittedName>
        <fullName evidence="2">Efflux RND transporter permease subunit</fullName>
    </submittedName>
</protein>
<dbReference type="InterPro" id="IPR027463">
    <property type="entry name" value="AcrB_DN_DC_subdom"/>
</dbReference>
<feature type="transmembrane region" description="Helical" evidence="1">
    <location>
        <begin position="907"/>
        <end position="929"/>
    </location>
</feature>
<dbReference type="PRINTS" id="PR00702">
    <property type="entry name" value="ACRIFLAVINRP"/>
</dbReference>
<feature type="transmembrane region" description="Helical" evidence="1">
    <location>
        <begin position="882"/>
        <end position="900"/>
    </location>
</feature>
<dbReference type="EMBL" id="JABBFX010000001">
    <property type="protein sequence ID" value="NML44193.1"/>
    <property type="molecule type" value="Genomic_DNA"/>
</dbReference>
<dbReference type="Pfam" id="PF00873">
    <property type="entry name" value="ACR_tran"/>
    <property type="match status" value="1"/>
</dbReference>
<dbReference type="GO" id="GO:0042910">
    <property type="term" value="F:xenobiotic transmembrane transporter activity"/>
    <property type="evidence" value="ECO:0007669"/>
    <property type="project" value="TreeGrafter"/>
</dbReference>
<name>A0A848H6K2_9BURK</name>
<organism evidence="2 3">
    <name type="scientific">Ramlibacter agri</name>
    <dbReference type="NCBI Taxonomy" id="2728837"/>
    <lineage>
        <taxon>Bacteria</taxon>
        <taxon>Pseudomonadati</taxon>
        <taxon>Pseudomonadota</taxon>
        <taxon>Betaproteobacteria</taxon>
        <taxon>Burkholderiales</taxon>
        <taxon>Comamonadaceae</taxon>
        <taxon>Ramlibacter</taxon>
    </lineage>
</organism>
<feature type="transmembrane region" description="Helical" evidence="1">
    <location>
        <begin position="12"/>
        <end position="29"/>
    </location>
</feature>
<feature type="transmembrane region" description="Helical" evidence="1">
    <location>
        <begin position="986"/>
        <end position="1005"/>
    </location>
</feature>
<dbReference type="PANTHER" id="PTHR32063">
    <property type="match status" value="1"/>
</dbReference>
<dbReference type="Gene3D" id="1.20.1640.10">
    <property type="entry name" value="Multidrug efflux transporter AcrB transmembrane domain"/>
    <property type="match status" value="2"/>
</dbReference>
<keyword evidence="3" id="KW-1185">Reference proteome</keyword>
<reference evidence="2 3" key="1">
    <citation type="submission" date="2020-04" db="EMBL/GenBank/DDBJ databases">
        <title>Ramlibacter sp. G-1-2-2 isolated from soil.</title>
        <authorList>
            <person name="Dahal R.H."/>
        </authorList>
    </citation>
    <scope>NUCLEOTIDE SEQUENCE [LARGE SCALE GENOMIC DNA]</scope>
    <source>
        <strain evidence="2 3">G-1-2-2</strain>
    </source>
</reference>
<dbReference type="Gene3D" id="3.30.70.1430">
    <property type="entry name" value="Multidrug efflux transporter AcrB pore domain"/>
    <property type="match status" value="2"/>
</dbReference>
<comment type="caution">
    <text evidence="2">The sequence shown here is derived from an EMBL/GenBank/DDBJ whole genome shotgun (WGS) entry which is preliminary data.</text>
</comment>
<feature type="transmembrane region" description="Helical" evidence="1">
    <location>
        <begin position="431"/>
        <end position="452"/>
    </location>
</feature>
<dbReference type="SUPFAM" id="SSF82866">
    <property type="entry name" value="Multidrug efflux transporter AcrB transmembrane domain"/>
    <property type="match status" value="2"/>
</dbReference>
<dbReference type="SUPFAM" id="SSF82714">
    <property type="entry name" value="Multidrug efflux transporter AcrB TolC docking domain, DN and DC subdomains"/>
    <property type="match status" value="2"/>
</dbReference>
<dbReference type="Gene3D" id="3.30.70.1440">
    <property type="entry name" value="Multidrug efflux transporter AcrB pore domain"/>
    <property type="match status" value="1"/>
</dbReference>
<gene>
    <name evidence="2" type="ORF">HHL11_10560</name>
</gene>
<feature type="transmembrane region" description="Helical" evidence="1">
    <location>
        <begin position="360"/>
        <end position="380"/>
    </location>
</feature>
<sequence>MSMVKLALRRPYTFIVMAMLIVLAAPLALRNMATDIFPEINIPVVSIIWSYNGLPAQEMGARVAASSERGLTTTVSDIEHIESTSLPGISIVKIFFQPNANIQSAIAQTVAAVQTQVRQMPPGMLPPLVIKYSASSIPVVQLALSSSTLPEQSVFDSAVNQLRPRLVTIPGAAIPFPYGGKVKVISVDLDTQALQARGMAPADVVNAISAQNLILPSGTAKLGETEYTVRMNGSPDAIAGLNDLPVRTTNGATTYLRDVANVRDGFNPQTNVVRQDGQRGVLLSVLKNGGASTLDIVNGIRDMLPQVAATLPPDIKIATLFDQSIFVKAAVKGVVSEALIAAALTAAMVLLFLGNWRSTLIIALTIPLSILAAILVLFALGETLNIMTLGGLALSVGILVDQAIVTIENIERHLHLGKPLVEAIEVGAGEIGVPAFVSTLCICIVFVPMFFLSGVARYLFVPLAEAVVFAMIASYFLSRSLVPTLVMLLMGNAHKPGGKPSALQRVYLAFDAQFEHLRRAYALALSSLLVHRRRFGLTFLAFCLLSCLLVPVLGRDFFPTVDAGQIRLHMRTATGTRIEETAQIADKVEQAIRQVIPKEELETVLDNLGIPNSGINLSYSNAGTIGTLDGEILLSLREGHQPTEHWVTLLRSELPKRFPGVEFFFQPADIVTQILNFGLPAAIDVQFTGNDVEGNAALAAELTKEIRKIPGAVDAHVHQRLDGPALNLQMDRTRLQAMGISPQNVGQNVLIALSGTAQTSPSYWLNPNNGVVYSIVVQSPQYQVDSIDSLLSIPVVGGGSGSVQQQQQLLGNLVEAQRTRQLPIVSRYNISPSLDVYVSVQGTDLASVATEVRKAIQKIEPKLKRGNQVVLRGQVQTMQSSFAGLGLGLAMAIVLVYLLVVVNFQSWIDAAIIIMALPAALAGIAWMLFITGTTLSVPALTGAIMTMGVATANSILVVAFARQQREAGSTPLAAALEAGATRIRPVLMTALAMIIGMIPMALGLGEGGEQNAPLGRAVIGGLLFATVSTLLFVPVLYAGVHQRLAQRAARRHPPSLPQDALPQEG</sequence>
<dbReference type="AlphaFoldDB" id="A0A848H6K2"/>
<feature type="transmembrane region" description="Helical" evidence="1">
    <location>
        <begin position="458"/>
        <end position="477"/>
    </location>
</feature>
<dbReference type="InterPro" id="IPR001036">
    <property type="entry name" value="Acrflvin-R"/>
</dbReference>
<dbReference type="SUPFAM" id="SSF82693">
    <property type="entry name" value="Multidrug efflux transporter AcrB pore domain, PN1, PN2, PC1 and PC2 subdomains"/>
    <property type="match status" value="2"/>
</dbReference>
<dbReference type="GO" id="GO:0005886">
    <property type="term" value="C:plasma membrane"/>
    <property type="evidence" value="ECO:0007669"/>
    <property type="project" value="TreeGrafter"/>
</dbReference>
<keyword evidence="1" id="KW-1133">Transmembrane helix</keyword>
<accession>A0A848H6K2</accession>
<evidence type="ECO:0000256" key="1">
    <source>
        <dbReference type="SAM" id="Phobius"/>
    </source>
</evidence>
<feature type="transmembrane region" description="Helical" evidence="1">
    <location>
        <begin position="535"/>
        <end position="554"/>
    </location>
</feature>
<feature type="transmembrane region" description="Helical" evidence="1">
    <location>
        <begin position="1017"/>
        <end position="1040"/>
    </location>
</feature>
<keyword evidence="1" id="KW-0812">Transmembrane</keyword>
<evidence type="ECO:0000313" key="3">
    <source>
        <dbReference type="Proteomes" id="UP000541185"/>
    </source>
</evidence>
<feature type="transmembrane region" description="Helical" evidence="1">
    <location>
        <begin position="334"/>
        <end position="353"/>
    </location>
</feature>
<dbReference type="PANTHER" id="PTHR32063:SF8">
    <property type="entry name" value="CATION EFFLUX PROTEIN"/>
    <property type="match status" value="1"/>
</dbReference>
<proteinExistence type="predicted"/>
<evidence type="ECO:0000313" key="2">
    <source>
        <dbReference type="EMBL" id="NML44193.1"/>
    </source>
</evidence>
<dbReference type="Proteomes" id="UP000541185">
    <property type="component" value="Unassembled WGS sequence"/>
</dbReference>
<feature type="transmembrane region" description="Helical" evidence="1">
    <location>
        <begin position="935"/>
        <end position="961"/>
    </location>
</feature>
<keyword evidence="1" id="KW-0472">Membrane</keyword>